<dbReference type="InterPro" id="IPR007627">
    <property type="entry name" value="RNA_pol_sigma70_r2"/>
</dbReference>
<sequence length="187" mass="21544">MEIGIIYKQFHAELLGYVKHKIRSREDAEDILQNVFVKISSNIRTLDEDVKIKNWIFTVTRNAIIDYYRLNANKRKHATSAELTDDIADVEEPDQTKGLDQCMANMIDLLPDEYRDIIVESEIKGIKQKDLAEKYGIAYPSMRSKVQRGRERLKQLFYNCCQIETDKRGNVMDVKGKSGCGESCSPC</sequence>
<dbReference type="InterPro" id="IPR013324">
    <property type="entry name" value="RNA_pol_sigma_r3/r4-like"/>
</dbReference>
<dbReference type="NCBIfam" id="TIGR02959">
    <property type="entry name" value="SigZ"/>
    <property type="match status" value="1"/>
</dbReference>
<dbReference type="InterPro" id="IPR036388">
    <property type="entry name" value="WH-like_DNA-bd_sf"/>
</dbReference>
<dbReference type="OrthoDB" id="9780326at2"/>
<dbReference type="InterPro" id="IPR014284">
    <property type="entry name" value="RNA_pol_sigma-70_dom"/>
</dbReference>
<organism evidence="8 9">
    <name type="scientific">Pseudochryseolinea flava</name>
    <dbReference type="NCBI Taxonomy" id="2059302"/>
    <lineage>
        <taxon>Bacteria</taxon>
        <taxon>Pseudomonadati</taxon>
        <taxon>Bacteroidota</taxon>
        <taxon>Cytophagia</taxon>
        <taxon>Cytophagales</taxon>
        <taxon>Fulvivirgaceae</taxon>
        <taxon>Pseudochryseolinea</taxon>
    </lineage>
</organism>
<dbReference type="Pfam" id="PF04542">
    <property type="entry name" value="Sigma70_r2"/>
    <property type="match status" value="1"/>
</dbReference>
<dbReference type="Proteomes" id="UP000251889">
    <property type="component" value="Unassembled WGS sequence"/>
</dbReference>
<dbReference type="GO" id="GO:0016987">
    <property type="term" value="F:sigma factor activity"/>
    <property type="evidence" value="ECO:0007669"/>
    <property type="project" value="UniProtKB-KW"/>
</dbReference>
<evidence type="ECO:0000313" key="8">
    <source>
        <dbReference type="EMBL" id="RAW02091.1"/>
    </source>
</evidence>
<feature type="domain" description="RNA polymerase sigma factor 70 region 4 type 2" evidence="7">
    <location>
        <begin position="101"/>
        <end position="153"/>
    </location>
</feature>
<dbReference type="PANTHER" id="PTHR43133:SF62">
    <property type="entry name" value="RNA POLYMERASE SIGMA FACTOR SIGZ"/>
    <property type="match status" value="1"/>
</dbReference>
<dbReference type="InterPro" id="IPR039425">
    <property type="entry name" value="RNA_pol_sigma-70-like"/>
</dbReference>
<dbReference type="InterPro" id="IPR013325">
    <property type="entry name" value="RNA_pol_sigma_r2"/>
</dbReference>
<dbReference type="Gene3D" id="1.10.10.10">
    <property type="entry name" value="Winged helix-like DNA-binding domain superfamily/Winged helix DNA-binding domain"/>
    <property type="match status" value="1"/>
</dbReference>
<dbReference type="EMBL" id="QMFY01000002">
    <property type="protein sequence ID" value="RAW02091.1"/>
    <property type="molecule type" value="Genomic_DNA"/>
</dbReference>
<comment type="caution">
    <text evidence="8">The sequence shown here is derived from an EMBL/GenBank/DDBJ whole genome shotgun (WGS) entry which is preliminary data.</text>
</comment>
<keyword evidence="4" id="KW-0804">Transcription</keyword>
<gene>
    <name evidence="8" type="primary">sigZ</name>
    <name evidence="8" type="ORF">DQQ10_05940</name>
</gene>
<evidence type="ECO:0000259" key="7">
    <source>
        <dbReference type="Pfam" id="PF08281"/>
    </source>
</evidence>
<dbReference type="Pfam" id="PF08281">
    <property type="entry name" value="Sigma70_r4_2"/>
    <property type="match status" value="1"/>
</dbReference>
<proteinExistence type="inferred from homology"/>
<keyword evidence="9" id="KW-1185">Reference proteome</keyword>
<dbReference type="SUPFAM" id="SSF88946">
    <property type="entry name" value="Sigma2 domain of RNA polymerase sigma factors"/>
    <property type="match status" value="1"/>
</dbReference>
<dbReference type="SUPFAM" id="SSF88659">
    <property type="entry name" value="Sigma3 and sigma4 domains of RNA polymerase sigma factors"/>
    <property type="match status" value="1"/>
</dbReference>
<name>A0A364Y748_9BACT</name>
<comment type="similarity">
    <text evidence="1">Belongs to the sigma-70 factor family. ECF subfamily.</text>
</comment>
<dbReference type="Gene3D" id="1.10.1740.10">
    <property type="match status" value="1"/>
</dbReference>
<reference evidence="8 9" key="1">
    <citation type="submission" date="2018-06" db="EMBL/GenBank/DDBJ databases">
        <title>Chryseolinea flavus sp. nov., a member of the phylum Bacteroidetes isolated from soil.</title>
        <authorList>
            <person name="Li Y."/>
            <person name="Wang J."/>
        </authorList>
    </citation>
    <scope>NUCLEOTIDE SEQUENCE [LARGE SCALE GENOMIC DNA]</scope>
    <source>
        <strain evidence="8 9">SDU1-6</strain>
    </source>
</reference>
<dbReference type="InterPro" id="IPR013249">
    <property type="entry name" value="RNA_pol_sigma70_r4_t2"/>
</dbReference>
<evidence type="ECO:0000256" key="5">
    <source>
        <dbReference type="NCBIfam" id="TIGR02959"/>
    </source>
</evidence>
<evidence type="ECO:0000259" key="6">
    <source>
        <dbReference type="Pfam" id="PF04542"/>
    </source>
</evidence>
<keyword evidence="2" id="KW-0805">Transcription regulation</keyword>
<evidence type="ECO:0000256" key="4">
    <source>
        <dbReference type="ARBA" id="ARBA00023163"/>
    </source>
</evidence>
<dbReference type="AlphaFoldDB" id="A0A364Y748"/>
<protein>
    <recommendedName>
        <fullName evidence="5">RNA polymerase sigma factor SigZ</fullName>
    </recommendedName>
</protein>
<evidence type="ECO:0000256" key="3">
    <source>
        <dbReference type="ARBA" id="ARBA00023082"/>
    </source>
</evidence>
<dbReference type="GO" id="GO:0006352">
    <property type="term" value="P:DNA-templated transcription initiation"/>
    <property type="evidence" value="ECO:0007669"/>
    <property type="project" value="InterPro"/>
</dbReference>
<dbReference type="PANTHER" id="PTHR43133">
    <property type="entry name" value="RNA POLYMERASE ECF-TYPE SIGMA FACTO"/>
    <property type="match status" value="1"/>
</dbReference>
<feature type="domain" description="RNA polymerase sigma-70 region 2" evidence="6">
    <location>
        <begin position="6"/>
        <end position="70"/>
    </location>
</feature>
<keyword evidence="3" id="KW-0731">Sigma factor</keyword>
<dbReference type="InterPro" id="IPR014304">
    <property type="entry name" value="RNA_pol_sigma-Z"/>
</dbReference>
<accession>A0A364Y748</accession>
<dbReference type="GO" id="GO:0003677">
    <property type="term" value="F:DNA binding"/>
    <property type="evidence" value="ECO:0007669"/>
    <property type="project" value="InterPro"/>
</dbReference>
<evidence type="ECO:0000256" key="2">
    <source>
        <dbReference type="ARBA" id="ARBA00023015"/>
    </source>
</evidence>
<dbReference type="NCBIfam" id="TIGR02937">
    <property type="entry name" value="sigma70-ECF"/>
    <property type="match status" value="1"/>
</dbReference>
<dbReference type="RefSeq" id="WP_112745914.1">
    <property type="nucleotide sequence ID" value="NZ_QMFY01000002.1"/>
</dbReference>
<evidence type="ECO:0000256" key="1">
    <source>
        <dbReference type="ARBA" id="ARBA00010641"/>
    </source>
</evidence>
<evidence type="ECO:0000313" key="9">
    <source>
        <dbReference type="Proteomes" id="UP000251889"/>
    </source>
</evidence>